<dbReference type="Proteomes" id="UP000189733">
    <property type="component" value="Unassembled WGS sequence"/>
</dbReference>
<dbReference type="Pfam" id="PF13279">
    <property type="entry name" value="4HBT_2"/>
    <property type="match status" value="1"/>
</dbReference>
<dbReference type="InterPro" id="IPR050563">
    <property type="entry name" value="4-hydroxybenzoyl-CoA_TE"/>
</dbReference>
<evidence type="ECO:0000313" key="3">
    <source>
        <dbReference type="EMBL" id="SKA65160.1"/>
    </source>
</evidence>
<evidence type="ECO:0000256" key="2">
    <source>
        <dbReference type="ARBA" id="ARBA00022801"/>
    </source>
</evidence>
<dbReference type="NCBIfam" id="TIGR00051">
    <property type="entry name" value="YbgC/FadM family acyl-CoA thioesterase"/>
    <property type="match status" value="1"/>
</dbReference>
<dbReference type="EMBL" id="FUYA01000001">
    <property type="protein sequence ID" value="SKA65160.1"/>
    <property type="molecule type" value="Genomic_DNA"/>
</dbReference>
<dbReference type="GO" id="GO:0047617">
    <property type="term" value="F:fatty acyl-CoA hydrolase activity"/>
    <property type="evidence" value="ECO:0007669"/>
    <property type="project" value="TreeGrafter"/>
</dbReference>
<dbReference type="SUPFAM" id="SSF54637">
    <property type="entry name" value="Thioesterase/thiol ester dehydrase-isomerase"/>
    <property type="match status" value="1"/>
</dbReference>
<dbReference type="CDD" id="cd00586">
    <property type="entry name" value="4HBT"/>
    <property type="match status" value="1"/>
</dbReference>
<accession>A0A1T4VJL8</accession>
<gene>
    <name evidence="3" type="ORF">SAMN02745702_00484</name>
</gene>
<reference evidence="3 4" key="1">
    <citation type="submission" date="2017-02" db="EMBL/GenBank/DDBJ databases">
        <authorList>
            <person name="Peterson S.W."/>
        </authorList>
    </citation>
    <scope>NUCLEOTIDE SEQUENCE [LARGE SCALE GENOMIC DNA]</scope>
    <source>
        <strain evidence="3 4">DSM 18034</strain>
    </source>
</reference>
<dbReference type="PANTHER" id="PTHR31793:SF27">
    <property type="entry name" value="NOVEL THIOESTERASE SUPERFAMILY DOMAIN AND SAPOSIN A-TYPE DOMAIN CONTAINING PROTEIN (0610012H03RIK)"/>
    <property type="match status" value="1"/>
</dbReference>
<keyword evidence="4" id="KW-1185">Reference proteome</keyword>
<dbReference type="InterPro" id="IPR006684">
    <property type="entry name" value="YbgC/YbaW"/>
</dbReference>
<dbReference type="RefSeq" id="WP_078683788.1">
    <property type="nucleotide sequence ID" value="NZ_FUYA01000001.1"/>
</dbReference>
<evidence type="ECO:0000256" key="1">
    <source>
        <dbReference type="ARBA" id="ARBA00005953"/>
    </source>
</evidence>
<name>A0A1T4VJL8_9BACT</name>
<comment type="similarity">
    <text evidence="1">Belongs to the 4-hydroxybenzoyl-CoA thioesterase family.</text>
</comment>
<dbReference type="STRING" id="1121442.SAMN02745702_00484"/>
<sequence>MSLEFPFPEFWYPHRVSYGETDAMKVLYNGEYLHIFERARNFMIHQAGISYQLVEDKGIMLPVRDAHVRYRRPIRFDQLIYVRIGVSEWSRASMTFAYEIFNEDKSTLHATGSTQHACTNLLGKPVRVPQWLRDLF</sequence>
<dbReference type="PIRSF" id="PIRSF003230">
    <property type="entry name" value="YbgC"/>
    <property type="match status" value="1"/>
</dbReference>
<proteinExistence type="inferred from homology"/>
<dbReference type="OrthoDB" id="9808429at2"/>
<dbReference type="PANTHER" id="PTHR31793">
    <property type="entry name" value="4-HYDROXYBENZOYL-COA THIOESTERASE FAMILY MEMBER"/>
    <property type="match status" value="1"/>
</dbReference>
<protein>
    <submittedName>
        <fullName evidence="3">Acyl-CoA thioester hydrolase</fullName>
    </submittedName>
</protein>
<keyword evidence="2 3" id="KW-0378">Hydrolase</keyword>
<evidence type="ECO:0000313" key="4">
    <source>
        <dbReference type="Proteomes" id="UP000189733"/>
    </source>
</evidence>
<dbReference type="AlphaFoldDB" id="A0A1T4VJL8"/>
<dbReference type="InterPro" id="IPR029069">
    <property type="entry name" value="HotDog_dom_sf"/>
</dbReference>
<organism evidence="3 4">
    <name type="scientific">Desulfobaculum bizertense DSM 18034</name>
    <dbReference type="NCBI Taxonomy" id="1121442"/>
    <lineage>
        <taxon>Bacteria</taxon>
        <taxon>Pseudomonadati</taxon>
        <taxon>Thermodesulfobacteriota</taxon>
        <taxon>Desulfovibrionia</taxon>
        <taxon>Desulfovibrionales</taxon>
        <taxon>Desulfovibrionaceae</taxon>
        <taxon>Desulfobaculum</taxon>
    </lineage>
</organism>
<dbReference type="Gene3D" id="3.10.129.10">
    <property type="entry name" value="Hotdog Thioesterase"/>
    <property type="match status" value="1"/>
</dbReference>